<comment type="function">
    <text evidence="4 5">Molecular chaperone capable of stabilizing a range of proteins. Seems to fulfill an ATP-independent, HSP70-like function in archaeal de novo protein folding.</text>
</comment>
<dbReference type="InterPro" id="IPR004127">
    <property type="entry name" value="Prefoldin_subunit_alpha"/>
</dbReference>
<evidence type="ECO:0000313" key="9">
    <source>
        <dbReference type="EMBL" id="AIE99650.1"/>
    </source>
</evidence>
<dbReference type="HAMAP" id="MF_00308">
    <property type="entry name" value="PfdA"/>
    <property type="match status" value="1"/>
</dbReference>
<evidence type="ECO:0000256" key="3">
    <source>
        <dbReference type="ARBA" id="ARBA00023186"/>
    </source>
</evidence>
<keyword evidence="7" id="KW-0175">Coiled coil</keyword>
<comment type="similarity">
    <text evidence="5">Belongs to the prefoldin alpha subunit family.</text>
</comment>
<keyword evidence="3 5" id="KW-0143">Chaperone</keyword>
<dbReference type="NCBIfam" id="TIGR00293">
    <property type="entry name" value="prefoldin subunit alpha"/>
    <property type="match status" value="1"/>
</dbReference>
<dbReference type="AlphaFoldDB" id="A0A075G6N4"/>
<dbReference type="EMBL" id="KF900569">
    <property type="protein sequence ID" value="AIE99650.1"/>
    <property type="molecule type" value="Genomic_DNA"/>
</dbReference>
<dbReference type="CDD" id="cd23160">
    <property type="entry name" value="Prefoldin_alpha_GimC"/>
    <property type="match status" value="1"/>
</dbReference>
<evidence type="ECO:0000256" key="4">
    <source>
        <dbReference type="ARBA" id="ARBA00025077"/>
    </source>
</evidence>
<evidence type="ECO:0000256" key="5">
    <source>
        <dbReference type="HAMAP-Rule" id="MF_00308"/>
    </source>
</evidence>
<dbReference type="GO" id="GO:0016272">
    <property type="term" value="C:prefoldin complex"/>
    <property type="evidence" value="ECO:0007669"/>
    <property type="project" value="UniProtKB-UniRule"/>
</dbReference>
<evidence type="ECO:0000256" key="8">
    <source>
        <dbReference type="SAM" id="MobiDB-lite"/>
    </source>
</evidence>
<feature type="region of interest" description="Disordered" evidence="8">
    <location>
        <begin position="145"/>
        <end position="185"/>
    </location>
</feature>
<feature type="compositionally biased region" description="Acidic residues" evidence="8">
    <location>
        <begin position="154"/>
        <end position="163"/>
    </location>
</feature>
<dbReference type="InterPro" id="IPR009053">
    <property type="entry name" value="Prefoldin"/>
</dbReference>
<protein>
    <recommendedName>
        <fullName evidence="5 6">Prefoldin subunit alpha</fullName>
    </recommendedName>
    <alternativeName>
        <fullName evidence="5">GimC subunit alpha</fullName>
    </alternativeName>
</protein>
<feature type="coiled-coil region" evidence="7">
    <location>
        <begin position="20"/>
        <end position="54"/>
    </location>
</feature>
<dbReference type="InterPro" id="IPR011599">
    <property type="entry name" value="PFD_alpha_archaea"/>
</dbReference>
<dbReference type="GO" id="GO:0006457">
    <property type="term" value="P:protein folding"/>
    <property type="evidence" value="ECO:0007669"/>
    <property type="project" value="UniProtKB-UniRule"/>
</dbReference>
<dbReference type="GO" id="GO:0051082">
    <property type="term" value="F:unfolded protein binding"/>
    <property type="evidence" value="ECO:0007669"/>
    <property type="project" value="UniProtKB-UniRule"/>
</dbReference>
<comment type="subunit">
    <text evidence="2 5">Heterohexamer of two alpha and four beta subunits.</text>
</comment>
<name>A0A075G6N4_9EURY</name>
<evidence type="ECO:0000256" key="1">
    <source>
        <dbReference type="ARBA" id="ARBA00010048"/>
    </source>
</evidence>
<comment type="similarity">
    <text evidence="1">Belongs to the prefoldin subunit alpha family.</text>
</comment>
<evidence type="ECO:0000256" key="2">
    <source>
        <dbReference type="ARBA" id="ARBA00011716"/>
    </source>
</evidence>
<reference evidence="9" key="1">
    <citation type="journal article" date="2014" name="Genome Biol. Evol.">
        <title>Pangenome evidence for extensive interdomain horizontal transfer affecting lineage core and shell genes in uncultured planktonic thaumarchaeota and euryarchaeota.</title>
        <authorList>
            <person name="Deschamps P."/>
            <person name="Zivanovic Y."/>
            <person name="Moreira D."/>
            <person name="Rodriguez-Valera F."/>
            <person name="Lopez-Garcia P."/>
        </authorList>
    </citation>
    <scope>NUCLEOTIDE SEQUENCE</scope>
</reference>
<comment type="subcellular location">
    <subcellularLocation>
        <location evidence="5">Cytoplasm</location>
    </subcellularLocation>
</comment>
<evidence type="ECO:0000256" key="7">
    <source>
        <dbReference type="SAM" id="Coils"/>
    </source>
</evidence>
<sequence length="185" mass="20116">MTGRHPVPVCGDGMVGGTELQRAAQLVELNRQKLERLGEQIQRLNTAVDEHREVLIGLKAISEDEGGKAMLPLGAGVQLVVDRSDDGGVVVDIGSGIQAERPILEAISLLEKRVTDIEQLVTTLSAEFDETETQVAELAESFNQGVAQLKEETQTDESIEEPEDKSNTSQKKRRRSIGGDLTLDD</sequence>
<proteinExistence type="inferred from homology"/>
<dbReference type="GO" id="GO:0005737">
    <property type="term" value="C:cytoplasm"/>
    <property type="evidence" value="ECO:0007669"/>
    <property type="project" value="UniProtKB-SubCell"/>
</dbReference>
<dbReference type="Gene3D" id="1.10.287.370">
    <property type="match status" value="1"/>
</dbReference>
<accession>A0A075G6N4</accession>
<evidence type="ECO:0000256" key="6">
    <source>
        <dbReference type="NCBIfam" id="TIGR00293"/>
    </source>
</evidence>
<gene>
    <name evidence="5" type="primary">pfdA</name>
</gene>
<keyword evidence="5" id="KW-0963">Cytoplasm</keyword>
<organism evidence="9">
    <name type="scientific">uncultured marine group II/III euryarchaeote KM3_115_D04</name>
    <dbReference type="NCBI Taxonomy" id="1457855"/>
    <lineage>
        <taxon>Archaea</taxon>
        <taxon>Methanobacteriati</taxon>
        <taxon>Methanobacteriota</taxon>
        <taxon>environmental samples</taxon>
    </lineage>
</organism>
<dbReference type="Pfam" id="PF02996">
    <property type="entry name" value="Prefoldin"/>
    <property type="match status" value="1"/>
</dbReference>
<dbReference type="SUPFAM" id="SSF46579">
    <property type="entry name" value="Prefoldin"/>
    <property type="match status" value="1"/>
</dbReference>